<dbReference type="PANTHER" id="PTHR11138:SF5">
    <property type="entry name" value="METHIONYL-TRNA FORMYLTRANSFERASE, MITOCHONDRIAL"/>
    <property type="match status" value="1"/>
</dbReference>
<accession>A0ABV7L1Z0</accession>
<dbReference type="SUPFAM" id="SSF50486">
    <property type="entry name" value="FMT C-terminal domain-like"/>
    <property type="match status" value="1"/>
</dbReference>
<gene>
    <name evidence="4" type="ORF">ACFOGJ_15715</name>
</gene>
<feature type="domain" description="Formyl transferase N-terminal" evidence="2">
    <location>
        <begin position="29"/>
        <end position="178"/>
    </location>
</feature>
<evidence type="ECO:0000313" key="5">
    <source>
        <dbReference type="Proteomes" id="UP001595528"/>
    </source>
</evidence>
<reference evidence="5" key="1">
    <citation type="journal article" date="2019" name="Int. J. Syst. Evol. Microbiol.">
        <title>The Global Catalogue of Microorganisms (GCM) 10K type strain sequencing project: providing services to taxonomists for standard genome sequencing and annotation.</title>
        <authorList>
            <consortium name="The Broad Institute Genomics Platform"/>
            <consortium name="The Broad Institute Genome Sequencing Center for Infectious Disease"/>
            <person name="Wu L."/>
            <person name="Ma J."/>
        </authorList>
    </citation>
    <scope>NUCLEOTIDE SEQUENCE [LARGE SCALE GENOMIC DNA]</scope>
    <source>
        <strain evidence="5">KCTC 42964</strain>
    </source>
</reference>
<dbReference type="InterPro" id="IPR036477">
    <property type="entry name" value="Formyl_transf_N_sf"/>
</dbReference>
<dbReference type="CDD" id="cd08702">
    <property type="entry name" value="Arna_FMT_C"/>
    <property type="match status" value="1"/>
</dbReference>
<evidence type="ECO:0000313" key="4">
    <source>
        <dbReference type="EMBL" id="MFC3228691.1"/>
    </source>
</evidence>
<dbReference type="PANTHER" id="PTHR11138">
    <property type="entry name" value="METHIONYL-TRNA FORMYLTRANSFERASE"/>
    <property type="match status" value="1"/>
</dbReference>
<proteinExistence type="predicted"/>
<dbReference type="Pfam" id="PF00551">
    <property type="entry name" value="Formyl_trans_N"/>
    <property type="match status" value="1"/>
</dbReference>
<feature type="region of interest" description="Disordered" evidence="1">
    <location>
        <begin position="298"/>
        <end position="325"/>
    </location>
</feature>
<name>A0ABV7L1Z0_9PROT</name>
<dbReference type="Proteomes" id="UP001595528">
    <property type="component" value="Unassembled WGS sequence"/>
</dbReference>
<protein>
    <submittedName>
        <fullName evidence="4">Formyltransferase</fullName>
    </submittedName>
</protein>
<dbReference type="RefSeq" id="WP_379902054.1">
    <property type="nucleotide sequence ID" value="NZ_JBHRTR010000028.1"/>
</dbReference>
<organism evidence="4 5">
    <name type="scientific">Marinibaculum pumilum</name>
    <dbReference type="NCBI Taxonomy" id="1766165"/>
    <lineage>
        <taxon>Bacteria</taxon>
        <taxon>Pseudomonadati</taxon>
        <taxon>Pseudomonadota</taxon>
        <taxon>Alphaproteobacteria</taxon>
        <taxon>Rhodospirillales</taxon>
        <taxon>Rhodospirillaceae</taxon>
        <taxon>Marinibaculum</taxon>
    </lineage>
</organism>
<dbReference type="SUPFAM" id="SSF53328">
    <property type="entry name" value="Formyltransferase"/>
    <property type="match status" value="1"/>
</dbReference>
<evidence type="ECO:0000256" key="1">
    <source>
        <dbReference type="SAM" id="MobiDB-lite"/>
    </source>
</evidence>
<feature type="domain" description="Formyl transferase C-terminal" evidence="3">
    <location>
        <begin position="206"/>
        <end position="294"/>
    </location>
</feature>
<dbReference type="InterPro" id="IPR005793">
    <property type="entry name" value="Formyl_trans_C"/>
</dbReference>
<dbReference type="Pfam" id="PF02911">
    <property type="entry name" value="Formyl_trans_C"/>
    <property type="match status" value="1"/>
</dbReference>
<dbReference type="InterPro" id="IPR002376">
    <property type="entry name" value="Formyl_transf_N"/>
</dbReference>
<dbReference type="InterPro" id="IPR011034">
    <property type="entry name" value="Formyl_transferase-like_C_sf"/>
</dbReference>
<dbReference type="NCBIfam" id="NF005414">
    <property type="entry name" value="PRK06988.1"/>
    <property type="match status" value="1"/>
</dbReference>
<dbReference type="EMBL" id="JBHRTR010000028">
    <property type="protein sequence ID" value="MFC3228691.1"/>
    <property type="molecule type" value="Genomic_DNA"/>
</dbReference>
<comment type="caution">
    <text evidence="4">The sequence shown here is derived from an EMBL/GenBank/DDBJ whole genome shotgun (WGS) entry which is preliminary data.</text>
</comment>
<keyword evidence="5" id="KW-1185">Reference proteome</keyword>
<dbReference type="Gene3D" id="3.40.50.12230">
    <property type="match status" value="1"/>
</dbReference>
<evidence type="ECO:0000259" key="3">
    <source>
        <dbReference type="Pfam" id="PF02911"/>
    </source>
</evidence>
<evidence type="ECO:0000259" key="2">
    <source>
        <dbReference type="Pfam" id="PF00551"/>
    </source>
</evidence>
<sequence length="325" mass="34345">MTGPRIAAFAYSAVGHACVKALIEAGAAPALVVTHEDDPGETRWFPSVAELARAHGIATETAEIAQGRAVEQALQAAAPDLVLSFYYRRMIPMRLLRTAQLGAFNMHGSLLPRYRGRAPVNWAVLHGESRTGVTLHEMVGRADAGRIVDTEAVPIDPDETAYEVMQKLVPAAVTVLTRQLPALLAGTPPLQVQDEAQATTFGGRGPEDGRIDWRQPATAVHDLVRAVAPPFPGAFSDVPAGEGTDEDGGRRLMIWKSIRPAQHELLPVEGAPGLVLSTNPFRVVTGGGILEVADWSWADDGDPRPPAAGTVLPSRRPAAAPGGGG</sequence>